<organism evidence="1 2">
    <name type="scientific">Bauhinia variegata</name>
    <name type="common">Purple orchid tree</name>
    <name type="synonym">Phanera variegata</name>
    <dbReference type="NCBI Taxonomy" id="167791"/>
    <lineage>
        <taxon>Eukaryota</taxon>
        <taxon>Viridiplantae</taxon>
        <taxon>Streptophyta</taxon>
        <taxon>Embryophyta</taxon>
        <taxon>Tracheophyta</taxon>
        <taxon>Spermatophyta</taxon>
        <taxon>Magnoliopsida</taxon>
        <taxon>eudicotyledons</taxon>
        <taxon>Gunneridae</taxon>
        <taxon>Pentapetalae</taxon>
        <taxon>rosids</taxon>
        <taxon>fabids</taxon>
        <taxon>Fabales</taxon>
        <taxon>Fabaceae</taxon>
        <taxon>Cercidoideae</taxon>
        <taxon>Cercideae</taxon>
        <taxon>Bauhiniinae</taxon>
        <taxon>Bauhinia</taxon>
    </lineage>
</organism>
<keyword evidence="2" id="KW-1185">Reference proteome</keyword>
<dbReference type="Proteomes" id="UP000828941">
    <property type="component" value="Chromosome 13"/>
</dbReference>
<evidence type="ECO:0000313" key="1">
    <source>
        <dbReference type="EMBL" id="KAI4301530.1"/>
    </source>
</evidence>
<proteinExistence type="predicted"/>
<protein>
    <submittedName>
        <fullName evidence="1">Uncharacterized protein</fullName>
    </submittedName>
</protein>
<name>A0ACB9KW73_BAUVA</name>
<gene>
    <name evidence="1" type="ORF">L6164_034799</name>
</gene>
<sequence>MEKKEMLAVKTEDAVGSSSFPTSFNSSNSYPFSSVFDFGEVEKSSLGFMELLGMQEFSPLIDLPRDSTVASSAPKDLSETAKECSEVLNQPPATPNSSSISSASSEALNDDQNKGEEEEHQKTKKLQLKAKKTNQKRQREPRFAFMTKSEVDHLEDGYRWRKYGQKAVKNSPFPRSYYRCTSVSCNVKKRVERSFNDPSVVVTTYEGQHTHPSSVMPRSTLVGASLPPGISAGSATTFGSLLPGNLSQYQQQHHQQQQLLLNTLSSLGFPYINDSTSKNIAFPQERRLCNAGSTAAFLSDNGLLQDIVPSHMLKEE</sequence>
<reference evidence="1 2" key="1">
    <citation type="journal article" date="2022" name="DNA Res.">
        <title>Chromosomal-level genome assembly of the orchid tree Bauhinia variegata (Leguminosae; Cercidoideae) supports the allotetraploid origin hypothesis of Bauhinia.</title>
        <authorList>
            <person name="Zhong Y."/>
            <person name="Chen Y."/>
            <person name="Zheng D."/>
            <person name="Pang J."/>
            <person name="Liu Y."/>
            <person name="Luo S."/>
            <person name="Meng S."/>
            <person name="Qian L."/>
            <person name="Wei D."/>
            <person name="Dai S."/>
            <person name="Zhou R."/>
        </authorList>
    </citation>
    <scope>NUCLEOTIDE SEQUENCE [LARGE SCALE GENOMIC DNA]</scope>
    <source>
        <strain evidence="1">BV-YZ2020</strain>
    </source>
</reference>
<comment type="caution">
    <text evidence="1">The sequence shown here is derived from an EMBL/GenBank/DDBJ whole genome shotgun (WGS) entry which is preliminary data.</text>
</comment>
<accession>A0ACB9KW73</accession>
<dbReference type="EMBL" id="CM039438">
    <property type="protein sequence ID" value="KAI4301530.1"/>
    <property type="molecule type" value="Genomic_DNA"/>
</dbReference>
<evidence type="ECO:0000313" key="2">
    <source>
        <dbReference type="Proteomes" id="UP000828941"/>
    </source>
</evidence>